<dbReference type="GO" id="GO:0004385">
    <property type="term" value="F:GMP kinase activity"/>
    <property type="evidence" value="ECO:0007669"/>
    <property type="project" value="TreeGrafter"/>
</dbReference>
<dbReference type="PANTHER" id="PTHR23117:SF13">
    <property type="entry name" value="GUANYLATE KINASE"/>
    <property type="match status" value="1"/>
</dbReference>
<dbReference type="GO" id="GO:0005829">
    <property type="term" value="C:cytosol"/>
    <property type="evidence" value="ECO:0007669"/>
    <property type="project" value="TreeGrafter"/>
</dbReference>
<organism evidence="5">
    <name type="scientific">marine sediment metagenome</name>
    <dbReference type="NCBI Taxonomy" id="412755"/>
    <lineage>
        <taxon>unclassified sequences</taxon>
        <taxon>metagenomes</taxon>
        <taxon>ecological metagenomes</taxon>
    </lineage>
</organism>
<reference evidence="5" key="1">
    <citation type="journal article" date="2014" name="Front. Microbiol.">
        <title>High frequency of phylogenetically diverse reductive dehalogenase-homologous genes in deep subseafloor sedimentary metagenomes.</title>
        <authorList>
            <person name="Kawai M."/>
            <person name="Futagami T."/>
            <person name="Toyoda A."/>
            <person name="Takaki Y."/>
            <person name="Nishi S."/>
            <person name="Hori S."/>
            <person name="Arai W."/>
            <person name="Tsubouchi T."/>
            <person name="Morono Y."/>
            <person name="Uchiyama I."/>
            <person name="Ito T."/>
            <person name="Fujiyama A."/>
            <person name="Inagaki F."/>
            <person name="Takami H."/>
        </authorList>
    </citation>
    <scope>NUCLEOTIDE SEQUENCE</scope>
    <source>
        <strain evidence="5">Expedition CK06-06</strain>
    </source>
</reference>
<comment type="similarity">
    <text evidence="1">Belongs to the guanylate kinase family.</text>
</comment>
<dbReference type="EMBL" id="BARW01016622">
    <property type="protein sequence ID" value="GAI93217.1"/>
    <property type="molecule type" value="Genomic_DNA"/>
</dbReference>
<feature type="domain" description="Guanylate kinase-like" evidence="4">
    <location>
        <begin position="1"/>
        <end position="120"/>
    </location>
</feature>
<dbReference type="Pfam" id="PF00625">
    <property type="entry name" value="Guanylate_kin"/>
    <property type="match status" value="1"/>
</dbReference>
<feature type="non-terminal residue" evidence="5">
    <location>
        <position position="1"/>
    </location>
</feature>
<evidence type="ECO:0000259" key="4">
    <source>
        <dbReference type="PROSITE" id="PS50052"/>
    </source>
</evidence>
<gene>
    <name evidence="5" type="ORF">S12H4_28901</name>
</gene>
<evidence type="ECO:0000256" key="3">
    <source>
        <dbReference type="ARBA" id="ARBA00022777"/>
    </source>
</evidence>
<evidence type="ECO:0000313" key="5">
    <source>
        <dbReference type="EMBL" id="GAI93217.1"/>
    </source>
</evidence>
<dbReference type="PROSITE" id="PS50052">
    <property type="entry name" value="GUANYLATE_KINASE_2"/>
    <property type="match status" value="1"/>
</dbReference>
<proteinExistence type="inferred from homology"/>
<dbReference type="PANTHER" id="PTHR23117">
    <property type="entry name" value="GUANYLATE KINASE-RELATED"/>
    <property type="match status" value="1"/>
</dbReference>
<name>X1SJJ8_9ZZZZ</name>
<dbReference type="Gene3D" id="3.40.50.300">
    <property type="entry name" value="P-loop containing nucleotide triphosphate hydrolases"/>
    <property type="match status" value="1"/>
</dbReference>
<sequence length="133" mass="14978">ERRELLEWANVYGNLYGVPKRQVQQALAEGRDVVVKVDVQGAATIKNILPEAVFIFVAPPSMSDLEERLKQRKTESGVDLELRMKTAQEEMGSLSLFDYVVVNHEGQVELAVSQIESIVTAEKCRVKARHIEL</sequence>
<evidence type="ECO:0000256" key="2">
    <source>
        <dbReference type="ARBA" id="ARBA00022679"/>
    </source>
</evidence>
<keyword evidence="3" id="KW-0418">Kinase</keyword>
<protein>
    <recommendedName>
        <fullName evidence="4">Guanylate kinase-like domain-containing protein</fullName>
    </recommendedName>
</protein>
<dbReference type="SMART" id="SM00072">
    <property type="entry name" value="GuKc"/>
    <property type="match status" value="1"/>
</dbReference>
<dbReference type="AlphaFoldDB" id="X1SJJ8"/>
<dbReference type="InterPro" id="IPR027417">
    <property type="entry name" value="P-loop_NTPase"/>
</dbReference>
<comment type="caution">
    <text evidence="5">The sequence shown here is derived from an EMBL/GenBank/DDBJ whole genome shotgun (WGS) entry which is preliminary data.</text>
</comment>
<dbReference type="SUPFAM" id="SSF52540">
    <property type="entry name" value="P-loop containing nucleoside triphosphate hydrolases"/>
    <property type="match status" value="1"/>
</dbReference>
<accession>X1SJJ8</accession>
<dbReference type="InterPro" id="IPR008145">
    <property type="entry name" value="GK/Ca_channel_bsu"/>
</dbReference>
<dbReference type="InterPro" id="IPR008144">
    <property type="entry name" value="Guanylate_kin-like_dom"/>
</dbReference>
<keyword evidence="2" id="KW-0808">Transferase</keyword>
<evidence type="ECO:0000256" key="1">
    <source>
        <dbReference type="ARBA" id="ARBA00005790"/>
    </source>
</evidence>